<comment type="similarity">
    <text evidence="1 2">Belongs to the AB hydrolase superfamily. Lipase family.</text>
</comment>
<reference evidence="6" key="1">
    <citation type="submission" date="2023-07" db="EMBL/GenBank/DDBJ databases">
        <title>A chromosome-level genome assembly of Lolium multiflorum.</title>
        <authorList>
            <person name="Chen Y."/>
            <person name="Copetti D."/>
            <person name="Kolliker R."/>
            <person name="Studer B."/>
        </authorList>
    </citation>
    <scope>NUCLEOTIDE SEQUENCE</scope>
    <source>
        <strain evidence="6">02402/16</strain>
        <tissue evidence="6">Leaf</tissue>
    </source>
</reference>
<keyword evidence="2" id="KW-0378">Hydrolase</keyword>
<keyword evidence="2" id="KW-0443">Lipid metabolism</keyword>
<evidence type="ECO:0000313" key="7">
    <source>
        <dbReference type="Proteomes" id="UP001231189"/>
    </source>
</evidence>
<dbReference type="Gene3D" id="3.40.50.1820">
    <property type="entry name" value="alpha/beta hydrolase"/>
    <property type="match status" value="1"/>
</dbReference>
<dbReference type="Proteomes" id="UP001231189">
    <property type="component" value="Unassembled WGS sequence"/>
</dbReference>
<dbReference type="InterPro" id="IPR006693">
    <property type="entry name" value="AB_hydrolase_lipase"/>
</dbReference>
<evidence type="ECO:0000259" key="5">
    <source>
        <dbReference type="Pfam" id="PF04083"/>
    </source>
</evidence>
<dbReference type="InterPro" id="IPR029058">
    <property type="entry name" value="AB_hydrolase_fold"/>
</dbReference>
<keyword evidence="4" id="KW-0732">Signal</keyword>
<feature type="domain" description="Partial AB-hydrolase lipase" evidence="5">
    <location>
        <begin position="56"/>
        <end position="110"/>
    </location>
</feature>
<dbReference type="AlphaFoldDB" id="A0AAD8QRY1"/>
<organism evidence="6 7">
    <name type="scientific">Lolium multiflorum</name>
    <name type="common">Italian ryegrass</name>
    <name type="synonym">Lolium perenne subsp. multiflorum</name>
    <dbReference type="NCBI Taxonomy" id="4521"/>
    <lineage>
        <taxon>Eukaryota</taxon>
        <taxon>Viridiplantae</taxon>
        <taxon>Streptophyta</taxon>
        <taxon>Embryophyta</taxon>
        <taxon>Tracheophyta</taxon>
        <taxon>Spermatophyta</taxon>
        <taxon>Magnoliopsida</taxon>
        <taxon>Liliopsida</taxon>
        <taxon>Poales</taxon>
        <taxon>Poaceae</taxon>
        <taxon>BOP clade</taxon>
        <taxon>Pooideae</taxon>
        <taxon>Poodae</taxon>
        <taxon>Poeae</taxon>
        <taxon>Poeae Chloroplast Group 2 (Poeae type)</taxon>
        <taxon>Loliodinae</taxon>
        <taxon>Loliinae</taxon>
        <taxon>Lolium</taxon>
    </lineage>
</organism>
<evidence type="ECO:0000256" key="3">
    <source>
        <dbReference type="PIRSR" id="PIRSR000862-1"/>
    </source>
</evidence>
<feature type="active site" description="Nucleophile" evidence="3">
    <location>
        <position position="185"/>
    </location>
</feature>
<gene>
    <name evidence="6" type="ORF">QYE76_030240</name>
</gene>
<dbReference type="FunFam" id="3.40.50.1820:FF:000126">
    <property type="entry name" value="Lipase"/>
    <property type="match status" value="1"/>
</dbReference>
<evidence type="ECO:0000256" key="1">
    <source>
        <dbReference type="ARBA" id="ARBA00010701"/>
    </source>
</evidence>
<proteinExistence type="inferred from homology"/>
<feature type="chain" id="PRO_5042237916" description="Lipase" evidence="4">
    <location>
        <begin position="27"/>
        <end position="413"/>
    </location>
</feature>
<dbReference type="SUPFAM" id="SSF53474">
    <property type="entry name" value="alpha/beta-Hydrolases"/>
    <property type="match status" value="1"/>
</dbReference>
<evidence type="ECO:0000313" key="6">
    <source>
        <dbReference type="EMBL" id="KAK1606567.1"/>
    </source>
</evidence>
<dbReference type="Pfam" id="PF04083">
    <property type="entry name" value="Abhydro_lipase"/>
    <property type="match status" value="1"/>
</dbReference>
<dbReference type="PANTHER" id="PTHR11005">
    <property type="entry name" value="LYSOSOMAL ACID LIPASE-RELATED"/>
    <property type="match status" value="1"/>
</dbReference>
<feature type="signal peptide" evidence="4">
    <location>
        <begin position="1"/>
        <end position="26"/>
    </location>
</feature>
<keyword evidence="2" id="KW-0442">Lipid degradation</keyword>
<evidence type="ECO:0000256" key="4">
    <source>
        <dbReference type="SAM" id="SignalP"/>
    </source>
</evidence>
<dbReference type="PIRSF" id="PIRSF000862">
    <property type="entry name" value="Steryl_ester_lip"/>
    <property type="match status" value="1"/>
</dbReference>
<dbReference type="InterPro" id="IPR025483">
    <property type="entry name" value="Lipase_euk"/>
</dbReference>
<name>A0AAD8QRY1_LOLMU</name>
<protein>
    <recommendedName>
        <fullName evidence="2">Lipase</fullName>
    </recommendedName>
</protein>
<dbReference type="EMBL" id="JAUUTY010000007">
    <property type="protein sequence ID" value="KAK1606567.1"/>
    <property type="molecule type" value="Genomic_DNA"/>
</dbReference>
<dbReference type="GO" id="GO:0016042">
    <property type="term" value="P:lipid catabolic process"/>
    <property type="evidence" value="ECO:0007669"/>
    <property type="project" value="UniProtKB-KW"/>
</dbReference>
<keyword evidence="7" id="KW-1185">Reference proteome</keyword>
<evidence type="ECO:0000256" key="2">
    <source>
        <dbReference type="PIRNR" id="PIRNR000862"/>
    </source>
</evidence>
<feature type="active site" description="Charge relay system" evidence="3">
    <location>
        <position position="388"/>
    </location>
</feature>
<accession>A0AAD8QRY1</accession>
<feature type="active site" description="Charge relay system" evidence="3">
    <location>
        <position position="355"/>
    </location>
</feature>
<dbReference type="GO" id="GO:0016788">
    <property type="term" value="F:hydrolase activity, acting on ester bonds"/>
    <property type="evidence" value="ECO:0007669"/>
    <property type="project" value="InterPro"/>
</dbReference>
<sequence>MSSAAWHAAVAAVVLTIILCSRLAEARVHPSHGGGLATRRRDVVPAGIGGCALAVEPLGYPCEEHEVTTVDGYILSLQRIPRGRHAGAGVGQPVLLQHGVLVDGMTWLLSSPEESLAYILADRGFDVWIANTRGTRWSKRHVSLDPSSQDYWDWSWDDLVTNDMPKMVDYVYTHTAQKPHFVGHSLGTLVALAALSEGRLVDKMKSAALLTPVAYLAHMTTPLGILLAKTFAGEAISVLGVAEFDPVAPAVTSLIKELCRHPGTNCYDLLRDFTGKNYCLNNSAVDVFLKYEPQPTSTKTMVHLAQTFRDGVLSKYDYVWPNVNEEKYGLPDPPAYNMSNIPSPFPLFLSYGGQDELADPADVGLLIGDLIGHDRDKLTVQYLEQFAHADFVIGTCAKDYVYNGVISFFNRFN</sequence>
<comment type="caution">
    <text evidence="6">The sequence shown here is derived from an EMBL/GenBank/DDBJ whole genome shotgun (WGS) entry which is preliminary data.</text>
</comment>